<dbReference type="EMBL" id="HBUE01022377">
    <property type="protein sequence ID" value="CAG6453206.1"/>
    <property type="molecule type" value="Transcribed_RNA"/>
</dbReference>
<evidence type="ECO:0000256" key="1">
    <source>
        <dbReference type="SAM" id="MobiDB-lite"/>
    </source>
</evidence>
<dbReference type="AlphaFoldDB" id="A0A8D8EZQ7"/>
<protein>
    <submittedName>
        <fullName evidence="2">(northern house mosquito) hypothetical protein</fullName>
    </submittedName>
</protein>
<feature type="compositionally biased region" description="Polar residues" evidence="1">
    <location>
        <begin position="7"/>
        <end position="16"/>
    </location>
</feature>
<evidence type="ECO:0000313" key="2">
    <source>
        <dbReference type="EMBL" id="CAG6453206.1"/>
    </source>
</evidence>
<sequence length="302" mass="35661">MVRSARSLITDQQLPEQRTHQIQHRRHNPLRFLIVHQNGMLLVRTLPHHVQQRRQNVPHNFLHQLVIPDHPEPLQNLVNKQRRLLRNEDRLQLAIVIVQTNPPRPRTLDPGQSHRVPRHGLQHQHVAQLHRRMLEPPDAVLEPIQQLLALHPGKTPLVPHDHRQHLQRKRRHIPRRKRLTLPLAQRIVQKHKHLRRLQQVAMFPQMGHNHLQVDVVVDGKVPVQQRRQHLVELVGAVLEGGRSVVRMFQGRRLHYVGHSHALASRFVCLQKTARIFRVDKRMQDVTLLVLNLIVEIWWILAK</sequence>
<proteinExistence type="predicted"/>
<name>A0A8D8EZQ7_CULPI</name>
<accession>A0A8D8EZQ7</accession>
<reference evidence="2" key="1">
    <citation type="submission" date="2021-05" db="EMBL/GenBank/DDBJ databases">
        <authorList>
            <person name="Alioto T."/>
            <person name="Alioto T."/>
            <person name="Gomez Garrido J."/>
        </authorList>
    </citation>
    <scope>NUCLEOTIDE SEQUENCE</scope>
</reference>
<organism evidence="2">
    <name type="scientific">Culex pipiens</name>
    <name type="common">House mosquito</name>
    <dbReference type="NCBI Taxonomy" id="7175"/>
    <lineage>
        <taxon>Eukaryota</taxon>
        <taxon>Metazoa</taxon>
        <taxon>Ecdysozoa</taxon>
        <taxon>Arthropoda</taxon>
        <taxon>Hexapoda</taxon>
        <taxon>Insecta</taxon>
        <taxon>Pterygota</taxon>
        <taxon>Neoptera</taxon>
        <taxon>Endopterygota</taxon>
        <taxon>Diptera</taxon>
        <taxon>Nematocera</taxon>
        <taxon>Culicoidea</taxon>
        <taxon>Culicidae</taxon>
        <taxon>Culicinae</taxon>
        <taxon>Culicini</taxon>
        <taxon>Culex</taxon>
        <taxon>Culex</taxon>
    </lineage>
</organism>
<feature type="region of interest" description="Disordered" evidence="1">
    <location>
        <begin position="1"/>
        <end position="23"/>
    </location>
</feature>